<gene>
    <name evidence="1" type="primary">mRNA 9</name>
</gene>
<sequence>MNPPKMCMSCNIQVQLDLIVLYLVLRLS</sequence>
<accession>Q86649</accession>
<name>Q86649_9BETC</name>
<dbReference type="EMBL" id="S64884">
    <property type="protein sequence ID" value="AAB27903.1"/>
    <property type="molecule type" value="Genomic_DNA"/>
</dbReference>
<dbReference type="PIR" id="B47310">
    <property type="entry name" value="B47310"/>
</dbReference>
<organism evidence="1">
    <name type="scientific">Murine hepatitis virus</name>
    <dbReference type="NCBI Taxonomy" id="11138"/>
    <lineage>
        <taxon>Viruses</taxon>
        <taxon>Riboviria</taxon>
        <taxon>Orthornavirae</taxon>
        <taxon>Pisuviricota</taxon>
        <taxon>Pisoniviricetes</taxon>
        <taxon>Nidovirales</taxon>
        <taxon>Cornidovirineae</taxon>
        <taxon>Coronaviridae</taxon>
        <taxon>Orthocoronavirinae</taxon>
        <taxon>Betacoronavirus</taxon>
        <taxon>Embecovirus</taxon>
        <taxon>Betacoronavirus muris</taxon>
        <taxon>Murine coronavirus</taxon>
    </lineage>
</organism>
<proteinExistence type="predicted"/>
<reference evidence="1" key="1">
    <citation type="journal article" date="1993" name="Virology">
        <title>Evidence for new transcriptional units encoded at the 3' end of the mouse hepatitis virus genome.</title>
        <authorList>
            <person name="Schaad M.C."/>
            <person name="Baric R.S."/>
        </authorList>
    </citation>
    <scope>NUCLEOTIDE SEQUENCE</scope>
</reference>
<evidence type="ECO:0000313" key="1">
    <source>
        <dbReference type="EMBL" id="AAB27903.1"/>
    </source>
</evidence>
<protein>
    <submittedName>
        <fullName evidence="1">MHVS28AA</fullName>
    </submittedName>
</protein>